<keyword evidence="2" id="KW-1185">Reference proteome</keyword>
<organism evidence="1 2">
    <name type="scientific">Fusarium venenatum</name>
    <dbReference type="NCBI Taxonomy" id="56646"/>
    <lineage>
        <taxon>Eukaryota</taxon>
        <taxon>Fungi</taxon>
        <taxon>Dikarya</taxon>
        <taxon>Ascomycota</taxon>
        <taxon>Pezizomycotina</taxon>
        <taxon>Sordariomycetes</taxon>
        <taxon>Hypocreomycetidae</taxon>
        <taxon>Hypocreales</taxon>
        <taxon>Nectriaceae</taxon>
        <taxon>Fusarium</taxon>
    </lineage>
</organism>
<name>A0A2L2T8X1_9HYPO</name>
<evidence type="ECO:0000313" key="1">
    <source>
        <dbReference type="EMBL" id="CEI40817.1"/>
    </source>
</evidence>
<dbReference type="Proteomes" id="UP000245910">
    <property type="component" value="Chromosome IIII"/>
</dbReference>
<evidence type="ECO:0000313" key="2">
    <source>
        <dbReference type="Proteomes" id="UP000245910"/>
    </source>
</evidence>
<dbReference type="EMBL" id="LN649232">
    <property type="protein sequence ID" value="CEI40817.1"/>
    <property type="molecule type" value="Genomic_DNA"/>
</dbReference>
<sequence length="65" mass="7100">MSFPGKITQRSVAACGGEVQRADGKERNLGLVVITGSPDFGNKTSQWTDPHESWPLLWGFQGESH</sequence>
<reference evidence="2" key="1">
    <citation type="submission" date="2014-10" db="EMBL/GenBank/DDBJ databases">
        <authorList>
            <person name="King R."/>
        </authorList>
    </citation>
    <scope>NUCLEOTIDE SEQUENCE [LARGE SCALE GENOMIC DNA]</scope>
    <source>
        <strain evidence="2">A3/5</strain>
    </source>
</reference>
<proteinExistence type="predicted"/>
<accession>A0A2L2T8X1</accession>
<protein>
    <submittedName>
        <fullName evidence="1">Uncharacterized protein</fullName>
    </submittedName>
</protein>
<dbReference type="AlphaFoldDB" id="A0A2L2T8X1"/>